<evidence type="ECO:0000313" key="4">
    <source>
        <dbReference type="EMBL" id="CAL1140629.1"/>
    </source>
</evidence>
<dbReference type="EMBL" id="CAMXCT010001147">
    <property type="protein sequence ID" value="CAI3987254.1"/>
    <property type="molecule type" value="Genomic_DNA"/>
</dbReference>
<dbReference type="AlphaFoldDB" id="A0A9P1C922"/>
<feature type="transmembrane region" description="Helical" evidence="1">
    <location>
        <begin position="222"/>
        <end position="241"/>
    </location>
</feature>
<evidence type="ECO:0000313" key="6">
    <source>
        <dbReference type="Proteomes" id="UP001152797"/>
    </source>
</evidence>
<dbReference type="OrthoDB" id="10507562at2759"/>
<protein>
    <submittedName>
        <fullName evidence="5">Phospholipase B-like</fullName>
    </submittedName>
</protein>
<keyword evidence="1" id="KW-0472">Membrane</keyword>
<feature type="signal peptide" evidence="2">
    <location>
        <begin position="1"/>
        <end position="24"/>
    </location>
</feature>
<reference evidence="3" key="1">
    <citation type="submission" date="2022-10" db="EMBL/GenBank/DDBJ databases">
        <authorList>
            <person name="Chen Y."/>
            <person name="Dougan E. K."/>
            <person name="Chan C."/>
            <person name="Rhodes N."/>
            <person name="Thang M."/>
        </authorList>
    </citation>
    <scope>NUCLEOTIDE SEQUENCE</scope>
</reference>
<proteinExistence type="predicted"/>
<evidence type="ECO:0000313" key="5">
    <source>
        <dbReference type="EMBL" id="CAL4774566.1"/>
    </source>
</evidence>
<organism evidence="3">
    <name type="scientific">Cladocopium goreaui</name>
    <dbReference type="NCBI Taxonomy" id="2562237"/>
    <lineage>
        <taxon>Eukaryota</taxon>
        <taxon>Sar</taxon>
        <taxon>Alveolata</taxon>
        <taxon>Dinophyceae</taxon>
        <taxon>Suessiales</taxon>
        <taxon>Symbiodiniaceae</taxon>
        <taxon>Cladocopium</taxon>
    </lineage>
</organism>
<keyword evidence="2" id="KW-0732">Signal</keyword>
<reference evidence="4" key="2">
    <citation type="submission" date="2024-04" db="EMBL/GenBank/DDBJ databases">
        <authorList>
            <person name="Chen Y."/>
            <person name="Shah S."/>
            <person name="Dougan E. K."/>
            <person name="Thang M."/>
            <person name="Chan C."/>
        </authorList>
    </citation>
    <scope>NUCLEOTIDE SEQUENCE [LARGE SCALE GENOMIC DNA]</scope>
</reference>
<dbReference type="EMBL" id="CAMXCT030001147">
    <property type="protein sequence ID" value="CAL4774566.1"/>
    <property type="molecule type" value="Genomic_DNA"/>
</dbReference>
<keyword evidence="1" id="KW-1133">Transmembrane helix</keyword>
<feature type="transmembrane region" description="Helical" evidence="1">
    <location>
        <begin position="270"/>
        <end position="289"/>
    </location>
</feature>
<keyword evidence="6" id="KW-1185">Reference proteome</keyword>
<accession>A0A9P1C922</accession>
<dbReference type="Proteomes" id="UP001152797">
    <property type="component" value="Unassembled WGS sequence"/>
</dbReference>
<dbReference type="EMBL" id="CAMXCT020001147">
    <property type="protein sequence ID" value="CAL1140629.1"/>
    <property type="molecule type" value="Genomic_DNA"/>
</dbReference>
<sequence>MQWSLRCSVLLLRNLCAAADGCWAECGRSGYYCPEFCCQPTDGGNPSCWDEAGIYTFSKCCTQVTFGPDVDLYFQLGQVLLPLYRGPSEHNSPKVNERTLEVALGLWYMRRSLREGKVPIEIGNVLSNYWPKDDYLQATSADSSAMLRYLPWHLADLEYGQDATTLSFQDSSVLSISTVEHVGHDNEGLGGSLNGFRSDGSLQSLEDWVRSWNQAPELLQRIAALAQSFLVTFPIGLNVAWRNNWEMDMGKKHGGNINIYIQYIYIQYRYIYTIYIYTIYIYTIYIYTIYIQYIYIQYIYIQYIYIYNIYIHYIYTLSKGTRR</sequence>
<comment type="caution">
    <text evidence="3">The sequence shown here is derived from an EMBL/GenBank/DDBJ whole genome shotgun (WGS) entry which is preliminary data.</text>
</comment>
<evidence type="ECO:0000313" key="3">
    <source>
        <dbReference type="EMBL" id="CAI3987254.1"/>
    </source>
</evidence>
<keyword evidence="1" id="KW-0812">Transmembrane</keyword>
<evidence type="ECO:0000256" key="2">
    <source>
        <dbReference type="SAM" id="SignalP"/>
    </source>
</evidence>
<gene>
    <name evidence="3" type="ORF">C1SCF055_LOCUS14542</name>
</gene>
<feature type="chain" id="PRO_5043270225" evidence="2">
    <location>
        <begin position="25"/>
        <end position="323"/>
    </location>
</feature>
<evidence type="ECO:0000256" key="1">
    <source>
        <dbReference type="SAM" id="Phobius"/>
    </source>
</evidence>
<feature type="transmembrane region" description="Helical" evidence="1">
    <location>
        <begin position="295"/>
        <end position="315"/>
    </location>
</feature>
<name>A0A9P1C922_9DINO</name>